<name>A0A6J6XPG5_9ZZZZ</name>
<dbReference type="Pfam" id="PF20254">
    <property type="entry name" value="DMFA2_C"/>
    <property type="match status" value="1"/>
</dbReference>
<accession>A0A6J6XPG5</accession>
<feature type="compositionally biased region" description="Low complexity" evidence="1">
    <location>
        <begin position="529"/>
        <end position="573"/>
    </location>
</feature>
<evidence type="ECO:0000256" key="2">
    <source>
        <dbReference type="SAM" id="Phobius"/>
    </source>
</evidence>
<evidence type="ECO:0000256" key="1">
    <source>
        <dbReference type="SAM" id="MobiDB-lite"/>
    </source>
</evidence>
<gene>
    <name evidence="5" type="ORF">UFOPK2969_01343</name>
    <name evidence="4" type="ORF">UFOPK3331_00087</name>
</gene>
<dbReference type="AlphaFoldDB" id="A0A6J6XPG5"/>
<feature type="domain" description="N,N-dimethylformamidase beta subunit-like C-terminal" evidence="3">
    <location>
        <begin position="121"/>
        <end position="476"/>
    </location>
</feature>
<evidence type="ECO:0000313" key="5">
    <source>
        <dbReference type="EMBL" id="CAB4798682.1"/>
    </source>
</evidence>
<dbReference type="EMBL" id="CAESAL010000002">
    <property type="protein sequence ID" value="CAB4330023.1"/>
    <property type="molecule type" value="Genomic_DNA"/>
</dbReference>
<feature type="region of interest" description="Disordered" evidence="1">
    <location>
        <begin position="338"/>
        <end position="381"/>
    </location>
</feature>
<sequence>MTGSDDTHQFRTWLIIAVFGVLAFAIGGTAFFLGHSSSSRASMQIVIDDAAASAAPVDPYAQYRATGWIAAENAKPGTHDWAVPDDKAAWAKIEGFFDATSINLGSSVILRSSTRAPTWQVTAYRIGWYGGTGGRMIWKSDRLVGVNQPRAEQGGIPKAWSAPWATSLAIQTDATWPPGQYLFKLESVDGGASYVPLVIRDDKSTSDILMQSAVTTWQAYNGWGGASVYTGTTGRADAVSFDRPYTGNGSGEFLGREREFIALVERLGLDVSYWTDIDLHQRGELAKNHRGIVIPGHDEYYTVEMRKNLEAARDAGVNIGFFGANNVYRRIRLDPTQNGLNRHETNYRDASRDPLNGKDPERVTTSFRESPAPNPESSLTGSYYECNPVDADWVVGDTSMWMFEGSGFKNGEKIAHMVGNEYDRVNLSVPTPANIQILAHSPVTCRGMSSFADTTWYSASSGAGVFDAATFGWSPLMLDACPAGTPSTPICKLQKVTENILRAFAKGPAGAAHPSVSNLSKFSMSAPRTTTPPQTTGPQSPTTTTGSTAPSSSTTTTTTVATTTTTTTAVQIP</sequence>
<protein>
    <submittedName>
        <fullName evidence="5">Unannotated protein</fullName>
    </submittedName>
</protein>
<reference evidence="5" key="1">
    <citation type="submission" date="2020-05" db="EMBL/GenBank/DDBJ databases">
        <authorList>
            <person name="Chiriac C."/>
            <person name="Salcher M."/>
            <person name="Ghai R."/>
            <person name="Kavagutti S V."/>
        </authorList>
    </citation>
    <scope>NUCLEOTIDE SEQUENCE</scope>
</reference>
<feature type="compositionally biased region" description="Basic and acidic residues" evidence="1">
    <location>
        <begin position="341"/>
        <end position="362"/>
    </location>
</feature>
<feature type="transmembrane region" description="Helical" evidence="2">
    <location>
        <begin position="12"/>
        <end position="33"/>
    </location>
</feature>
<evidence type="ECO:0000259" key="3">
    <source>
        <dbReference type="Pfam" id="PF20254"/>
    </source>
</evidence>
<dbReference type="EMBL" id="CAFAAD010000111">
    <property type="protein sequence ID" value="CAB4798682.1"/>
    <property type="molecule type" value="Genomic_DNA"/>
</dbReference>
<keyword evidence="2" id="KW-0812">Transmembrane</keyword>
<dbReference type="InterPro" id="IPR046540">
    <property type="entry name" value="DMFA2_C"/>
</dbReference>
<organism evidence="5">
    <name type="scientific">freshwater metagenome</name>
    <dbReference type="NCBI Taxonomy" id="449393"/>
    <lineage>
        <taxon>unclassified sequences</taxon>
        <taxon>metagenomes</taxon>
        <taxon>ecological metagenomes</taxon>
    </lineage>
</organism>
<feature type="region of interest" description="Disordered" evidence="1">
    <location>
        <begin position="522"/>
        <end position="573"/>
    </location>
</feature>
<keyword evidence="2" id="KW-0472">Membrane</keyword>
<keyword evidence="2" id="KW-1133">Transmembrane helix</keyword>
<proteinExistence type="predicted"/>
<evidence type="ECO:0000313" key="4">
    <source>
        <dbReference type="EMBL" id="CAB4330023.1"/>
    </source>
</evidence>